<keyword evidence="2" id="KW-0040">ANK repeat</keyword>
<evidence type="ECO:0000256" key="1">
    <source>
        <dbReference type="ARBA" id="ARBA00022737"/>
    </source>
</evidence>
<feature type="domain" description="F-box" evidence="3">
    <location>
        <begin position="1"/>
        <end position="52"/>
    </location>
</feature>
<dbReference type="Pfam" id="PF12796">
    <property type="entry name" value="Ank_2"/>
    <property type="match status" value="2"/>
</dbReference>
<keyword evidence="5" id="KW-1185">Reference proteome</keyword>
<keyword evidence="1" id="KW-0677">Repeat</keyword>
<evidence type="ECO:0000313" key="5">
    <source>
        <dbReference type="Proteomes" id="UP000054560"/>
    </source>
</evidence>
<proteinExistence type="predicted"/>
<dbReference type="AlphaFoldDB" id="A0A0L0FTC1"/>
<accession>A0A0L0FTC1</accession>
<dbReference type="InterPro" id="IPR001810">
    <property type="entry name" value="F-box_dom"/>
</dbReference>
<organism evidence="4 5">
    <name type="scientific">Sphaeroforma arctica JP610</name>
    <dbReference type="NCBI Taxonomy" id="667725"/>
    <lineage>
        <taxon>Eukaryota</taxon>
        <taxon>Ichthyosporea</taxon>
        <taxon>Ichthyophonida</taxon>
        <taxon>Sphaeroforma</taxon>
    </lineage>
</organism>
<gene>
    <name evidence="4" type="ORF">SARC_07564</name>
</gene>
<dbReference type="InterPro" id="IPR036770">
    <property type="entry name" value="Ankyrin_rpt-contain_sf"/>
</dbReference>
<dbReference type="GeneID" id="25908068"/>
<dbReference type="eggNOG" id="KOG0504">
    <property type="taxonomic scope" value="Eukaryota"/>
</dbReference>
<dbReference type="OrthoDB" id="2098714at2759"/>
<dbReference type="Pfam" id="PF00646">
    <property type="entry name" value="F-box"/>
    <property type="match status" value="1"/>
</dbReference>
<protein>
    <recommendedName>
        <fullName evidence="3">F-box domain-containing protein</fullName>
    </recommendedName>
</protein>
<dbReference type="Gene3D" id="1.25.40.20">
    <property type="entry name" value="Ankyrin repeat-containing domain"/>
    <property type="match status" value="3"/>
</dbReference>
<evidence type="ECO:0000259" key="3">
    <source>
        <dbReference type="PROSITE" id="PS50181"/>
    </source>
</evidence>
<dbReference type="RefSeq" id="XP_014153957.1">
    <property type="nucleotide sequence ID" value="XM_014298482.1"/>
</dbReference>
<dbReference type="PANTHER" id="PTHR24123:SF33">
    <property type="entry name" value="PROTEIN HOS4"/>
    <property type="match status" value="1"/>
</dbReference>
<dbReference type="STRING" id="667725.A0A0L0FTC1"/>
<dbReference type="InterPro" id="IPR002110">
    <property type="entry name" value="Ankyrin_rpt"/>
</dbReference>
<dbReference type="PROSITE" id="PS50181">
    <property type="entry name" value="FBOX"/>
    <property type="match status" value="1"/>
</dbReference>
<dbReference type="Proteomes" id="UP000054560">
    <property type="component" value="Unassembled WGS sequence"/>
</dbReference>
<dbReference type="PANTHER" id="PTHR24123">
    <property type="entry name" value="ANKYRIN REPEAT-CONTAINING"/>
    <property type="match status" value="1"/>
</dbReference>
<dbReference type="SUPFAM" id="SSF48403">
    <property type="entry name" value="Ankyrin repeat"/>
    <property type="match status" value="1"/>
</dbReference>
<evidence type="ECO:0000256" key="2">
    <source>
        <dbReference type="ARBA" id="ARBA00023043"/>
    </source>
</evidence>
<dbReference type="EMBL" id="KQ242204">
    <property type="protein sequence ID" value="KNC80055.1"/>
    <property type="molecule type" value="Genomic_DNA"/>
</dbReference>
<evidence type="ECO:0000313" key="4">
    <source>
        <dbReference type="EMBL" id="KNC80055.1"/>
    </source>
</evidence>
<dbReference type="SMART" id="SM00248">
    <property type="entry name" value="ANK"/>
    <property type="match status" value="5"/>
</dbReference>
<reference evidence="4 5" key="1">
    <citation type="submission" date="2011-02" db="EMBL/GenBank/DDBJ databases">
        <title>The Genome Sequence of Sphaeroforma arctica JP610.</title>
        <authorList>
            <consortium name="The Broad Institute Genome Sequencing Platform"/>
            <person name="Russ C."/>
            <person name="Cuomo C."/>
            <person name="Young S.K."/>
            <person name="Zeng Q."/>
            <person name="Gargeya S."/>
            <person name="Alvarado L."/>
            <person name="Berlin A."/>
            <person name="Chapman S.B."/>
            <person name="Chen Z."/>
            <person name="Freedman E."/>
            <person name="Gellesch M."/>
            <person name="Goldberg J."/>
            <person name="Griggs A."/>
            <person name="Gujja S."/>
            <person name="Heilman E."/>
            <person name="Heiman D."/>
            <person name="Howarth C."/>
            <person name="Mehta T."/>
            <person name="Neiman D."/>
            <person name="Pearson M."/>
            <person name="Roberts A."/>
            <person name="Saif S."/>
            <person name="Shea T."/>
            <person name="Shenoy N."/>
            <person name="Sisk P."/>
            <person name="Stolte C."/>
            <person name="Sykes S."/>
            <person name="White J."/>
            <person name="Yandava C."/>
            <person name="Burger G."/>
            <person name="Gray M.W."/>
            <person name="Holland P.W.H."/>
            <person name="King N."/>
            <person name="Lang F.B.F."/>
            <person name="Roger A.J."/>
            <person name="Ruiz-Trillo I."/>
            <person name="Haas B."/>
            <person name="Nusbaum C."/>
            <person name="Birren B."/>
        </authorList>
    </citation>
    <scope>NUCLEOTIDE SEQUENCE [LARGE SCALE GENOMIC DNA]</scope>
    <source>
        <strain evidence="4 5">JP610</strain>
    </source>
</reference>
<name>A0A0L0FTC1_9EUKA</name>
<sequence length="360" mass="40250">MFDILSLPQDLQERVVQTLCVDDHQQLALSCKTLKAISDSVLVESAVIFNTILRLPVEQRFDAISVDDYLEMITKVKLHRQHPLVSYVERLNSRRGVGGVWIFLTKFNSREVRIQFMQIICALGYKDILKRMIRTNYLPSTSSFDVALLLACRYGHISVVQTLLNECEVDPAMQCNLPIRYASLKGSLDVVAVLLADKRVNPADDNNNAIRWSCEKGHTNVVKMLLEDQRVDPAAADDDAVRMSAEHGRSDIVEILSKDSRVKPASLQNYAIRMACANGHVNVVEFLLRLSKEPIEGRALAIALKEGETELVELLLAHADIDPSDRNNSALRLAAKSGHHDVVHLLLTDRRVRAIAGGEL</sequence>
<dbReference type="InterPro" id="IPR051165">
    <property type="entry name" value="Multifunctional_ANK_Repeat"/>
</dbReference>